<dbReference type="RefSeq" id="WP_176804937.1">
    <property type="nucleotide sequence ID" value="NZ_FNAH01000002.1"/>
</dbReference>
<name>A0A1G6XJ82_9RHOB</name>
<evidence type="ECO:0000313" key="3">
    <source>
        <dbReference type="Proteomes" id="UP000199344"/>
    </source>
</evidence>
<accession>A0A1G6XJ82</accession>
<feature type="transmembrane region" description="Helical" evidence="1">
    <location>
        <begin position="23"/>
        <end position="43"/>
    </location>
</feature>
<proteinExistence type="predicted"/>
<gene>
    <name evidence="2" type="ORF">SAMN05421538_102421</name>
</gene>
<keyword evidence="1" id="KW-0812">Transmembrane</keyword>
<sequence>MTRAVKSVLTAEDAPLRELVSDALGVIAICVSTVAVLWLPAILSA</sequence>
<organism evidence="2 3">
    <name type="scientific">Paracoccus isoporae</name>
    <dbReference type="NCBI Taxonomy" id="591205"/>
    <lineage>
        <taxon>Bacteria</taxon>
        <taxon>Pseudomonadati</taxon>
        <taxon>Pseudomonadota</taxon>
        <taxon>Alphaproteobacteria</taxon>
        <taxon>Rhodobacterales</taxon>
        <taxon>Paracoccaceae</taxon>
        <taxon>Paracoccus</taxon>
    </lineage>
</organism>
<protein>
    <submittedName>
        <fullName evidence="2">Uncharacterized protein</fullName>
    </submittedName>
</protein>
<keyword evidence="1" id="KW-0472">Membrane</keyword>
<dbReference type="EMBL" id="FNAH01000002">
    <property type="protein sequence ID" value="SDD78304.1"/>
    <property type="molecule type" value="Genomic_DNA"/>
</dbReference>
<keyword evidence="3" id="KW-1185">Reference proteome</keyword>
<keyword evidence="1" id="KW-1133">Transmembrane helix</keyword>
<dbReference type="Proteomes" id="UP000199344">
    <property type="component" value="Unassembled WGS sequence"/>
</dbReference>
<dbReference type="AlphaFoldDB" id="A0A1G6XJ82"/>
<reference evidence="2 3" key="1">
    <citation type="submission" date="2016-10" db="EMBL/GenBank/DDBJ databases">
        <authorList>
            <person name="de Groot N.N."/>
        </authorList>
    </citation>
    <scope>NUCLEOTIDE SEQUENCE [LARGE SCALE GENOMIC DNA]</scope>
    <source>
        <strain evidence="2 3">DSM 22220</strain>
    </source>
</reference>
<evidence type="ECO:0000313" key="2">
    <source>
        <dbReference type="EMBL" id="SDD78304.1"/>
    </source>
</evidence>
<evidence type="ECO:0000256" key="1">
    <source>
        <dbReference type="SAM" id="Phobius"/>
    </source>
</evidence>
<dbReference type="STRING" id="591205.SAMN05421538_102421"/>